<dbReference type="InterPro" id="IPR032675">
    <property type="entry name" value="LRR_dom_sf"/>
</dbReference>
<keyword evidence="6" id="KW-0732">Signal</keyword>
<sequence>MDDILDMKILIPTYKTEVIPKCGITSVYIMEISASFSSSYGASYVAVLLTLLFAITHCLSSTHPLCHDEERDALLQFKESFLFDKSANCSHAFPKTASWRVDSRSSDDCCLWRGVECDKTTGHVVGLDLGSDCLYGFLNSNSSLFRLVHLQKLNLALNNFNFSEIPARIQQLSDLMLLNLSGSTFSGQIPAEISKLSNLLALDLSQNIEVSSGERLLKLRNPDFNSFVANFTKLEHLSLSKVDISSKVPDYLANLSSLESLRLSDCGLWGQFPIEIFQFPKLKILEIPHNPNLVGYLPEFNSSNLLEELCLEYSGITGKIPHSIGNLHSLTVFDVAGCNLSGTVPPSLGNLTHLKILVLRSNKFSGQIPSSFKDLTGLNFLHLTSNYFTDATLSWVGMQTKLAYLGLAYISQIKNEGMYGFPSSLCNLSSLIYLDISGNSIGGLLPGCMGNFSSLEVLRLSDNMFHGSIPDSFIRESNLRAIDYRKNQFQGKVPRSLANCQMLENIDLSYNQLTDVFPSWLGALPKLSLLMLQSNRFYGIIKESKTDDDFPRLRVIDLSYNNLSGDLPLKSINNWNAMKITTPTTKSTYMKANSTCFFFANYAWALEYYYSITIINKGYERSFSKIQEAFTSMDLSSNRFKGEIPDLIGKLKGLHSLNLSHNMLSGQIPSSLGNITQLESLDLSNNRLSGEIPESLAQLTFLSTFDVTQNNLSGLIPEGNQLNNIESSSYEGNVGLCGKPLVKKCGESEAKEPSSSTSEKDDEASMFDFGWKIVLIGYSCGVVFGMVAGNYVIKRKEAWFLRIYRVARPKRRVTRRTNH</sequence>
<keyword evidence="9 12" id="KW-0472">Membrane</keyword>
<keyword evidence="11" id="KW-0325">Glycoprotein</keyword>
<keyword evidence="15" id="KW-1185">Reference proteome</keyword>
<evidence type="ECO:0000259" key="13">
    <source>
        <dbReference type="Pfam" id="PF08263"/>
    </source>
</evidence>
<dbReference type="Pfam" id="PF08263">
    <property type="entry name" value="LRRNT_2"/>
    <property type="match status" value="1"/>
</dbReference>
<evidence type="ECO:0000256" key="7">
    <source>
        <dbReference type="ARBA" id="ARBA00022737"/>
    </source>
</evidence>
<evidence type="ECO:0000256" key="3">
    <source>
        <dbReference type="ARBA" id="ARBA00022475"/>
    </source>
</evidence>
<evidence type="ECO:0000256" key="8">
    <source>
        <dbReference type="ARBA" id="ARBA00022989"/>
    </source>
</evidence>
<dbReference type="PANTHER" id="PTHR48061">
    <property type="entry name" value="LEUCINE-RICH REPEAT RECEPTOR PROTEIN KINASE EMS1-LIKE-RELATED"/>
    <property type="match status" value="1"/>
</dbReference>
<dbReference type="PRINTS" id="PR00019">
    <property type="entry name" value="LEURICHRPT"/>
</dbReference>
<dbReference type="FunFam" id="3.80.10.10:FF:000041">
    <property type="entry name" value="LRR receptor-like serine/threonine-protein kinase ERECTA"/>
    <property type="match status" value="1"/>
</dbReference>
<dbReference type="AlphaFoldDB" id="A0A6J1HW40"/>
<reference evidence="16" key="1">
    <citation type="submission" date="2025-08" db="UniProtKB">
        <authorList>
            <consortium name="RefSeq"/>
        </authorList>
    </citation>
    <scope>IDENTIFICATION</scope>
    <source>
        <tissue evidence="16">Young leaves</tissue>
    </source>
</reference>
<dbReference type="Proteomes" id="UP000504608">
    <property type="component" value="Unplaced"/>
</dbReference>
<evidence type="ECO:0000256" key="1">
    <source>
        <dbReference type="ARBA" id="ARBA00004251"/>
    </source>
</evidence>
<comment type="subcellular location">
    <subcellularLocation>
        <location evidence="1">Cell membrane</location>
        <topology evidence="1">Single-pass type I membrane protein</topology>
    </subcellularLocation>
</comment>
<keyword evidence="5 12" id="KW-0812">Transmembrane</keyword>
<evidence type="ECO:0000256" key="12">
    <source>
        <dbReference type="SAM" id="Phobius"/>
    </source>
</evidence>
<dbReference type="InterPro" id="IPR001611">
    <property type="entry name" value="Leu-rich_rpt"/>
</dbReference>
<organism evidence="15 16">
    <name type="scientific">Cucurbita maxima</name>
    <name type="common">Pumpkin</name>
    <name type="synonym">Winter squash</name>
    <dbReference type="NCBI Taxonomy" id="3661"/>
    <lineage>
        <taxon>Eukaryota</taxon>
        <taxon>Viridiplantae</taxon>
        <taxon>Streptophyta</taxon>
        <taxon>Embryophyta</taxon>
        <taxon>Tracheophyta</taxon>
        <taxon>Spermatophyta</taxon>
        <taxon>Magnoliopsida</taxon>
        <taxon>eudicotyledons</taxon>
        <taxon>Gunneridae</taxon>
        <taxon>Pentapetalae</taxon>
        <taxon>rosids</taxon>
        <taxon>fabids</taxon>
        <taxon>Cucurbitales</taxon>
        <taxon>Cucurbitaceae</taxon>
        <taxon>Cucurbiteae</taxon>
        <taxon>Cucurbita</taxon>
    </lineage>
</organism>
<accession>A0A6J1HW40</accession>
<evidence type="ECO:0000256" key="6">
    <source>
        <dbReference type="ARBA" id="ARBA00022729"/>
    </source>
</evidence>
<evidence type="ECO:0000313" key="16">
    <source>
        <dbReference type="RefSeq" id="XP_022968886.1"/>
    </source>
</evidence>
<feature type="domain" description="Leucine-rich repeat-containing N-terminal plant-type" evidence="13">
    <location>
        <begin position="67"/>
        <end position="118"/>
    </location>
</feature>
<dbReference type="GeneID" id="111468067"/>
<dbReference type="RefSeq" id="XP_022968886.1">
    <property type="nucleotide sequence ID" value="XM_023113118.1"/>
</dbReference>
<keyword evidence="7" id="KW-0677">Repeat</keyword>
<dbReference type="InterPro" id="IPR046956">
    <property type="entry name" value="RLP23-like"/>
</dbReference>
<dbReference type="KEGG" id="cmax:111468067"/>
<dbReference type="GO" id="GO:0005886">
    <property type="term" value="C:plasma membrane"/>
    <property type="evidence" value="ECO:0007669"/>
    <property type="project" value="UniProtKB-SubCell"/>
</dbReference>
<dbReference type="OrthoDB" id="676979at2759"/>
<evidence type="ECO:0000256" key="4">
    <source>
        <dbReference type="ARBA" id="ARBA00022614"/>
    </source>
</evidence>
<keyword evidence="10" id="KW-0675">Receptor</keyword>
<evidence type="ECO:0000256" key="9">
    <source>
        <dbReference type="ARBA" id="ARBA00023136"/>
    </source>
</evidence>
<dbReference type="Gene3D" id="3.80.10.10">
    <property type="entry name" value="Ribonuclease Inhibitor"/>
    <property type="match status" value="4"/>
</dbReference>
<dbReference type="PROSITE" id="PS51450">
    <property type="entry name" value="LRR"/>
    <property type="match status" value="1"/>
</dbReference>
<keyword evidence="8 12" id="KW-1133">Transmembrane helix</keyword>
<evidence type="ECO:0000256" key="5">
    <source>
        <dbReference type="ARBA" id="ARBA00022692"/>
    </source>
</evidence>
<evidence type="ECO:0000259" key="14">
    <source>
        <dbReference type="Pfam" id="PF23598"/>
    </source>
</evidence>
<evidence type="ECO:0000256" key="11">
    <source>
        <dbReference type="ARBA" id="ARBA00023180"/>
    </source>
</evidence>
<comment type="similarity">
    <text evidence="2">Belongs to the RLP family.</text>
</comment>
<keyword evidence="4" id="KW-0433">Leucine-rich repeat</keyword>
<evidence type="ECO:0000313" key="15">
    <source>
        <dbReference type="Proteomes" id="UP000504608"/>
    </source>
</evidence>
<dbReference type="InterPro" id="IPR055414">
    <property type="entry name" value="LRR_R13L4/SHOC2-like"/>
</dbReference>
<evidence type="ECO:0000256" key="2">
    <source>
        <dbReference type="ARBA" id="ARBA00009592"/>
    </source>
</evidence>
<dbReference type="SUPFAM" id="SSF52047">
    <property type="entry name" value="RNI-like"/>
    <property type="match status" value="1"/>
</dbReference>
<protein>
    <submittedName>
        <fullName evidence="16">Receptor-like protein 12</fullName>
    </submittedName>
</protein>
<dbReference type="PANTHER" id="PTHR48061:SF12">
    <property type="entry name" value="DISEASE RESISTANCE LIKE PROTEIN"/>
    <property type="match status" value="1"/>
</dbReference>
<dbReference type="SUPFAM" id="SSF52058">
    <property type="entry name" value="L domain-like"/>
    <property type="match status" value="2"/>
</dbReference>
<dbReference type="SMART" id="SM00369">
    <property type="entry name" value="LRR_TYP"/>
    <property type="match status" value="8"/>
</dbReference>
<name>A0A6J1HW40_CUCMA</name>
<feature type="transmembrane region" description="Helical" evidence="12">
    <location>
        <begin position="769"/>
        <end position="793"/>
    </location>
</feature>
<dbReference type="InterPro" id="IPR003591">
    <property type="entry name" value="Leu-rich_rpt_typical-subtyp"/>
</dbReference>
<dbReference type="Pfam" id="PF13855">
    <property type="entry name" value="LRR_8"/>
    <property type="match status" value="1"/>
</dbReference>
<feature type="domain" description="Disease resistance R13L4/SHOC-2-like LRR" evidence="14">
    <location>
        <begin position="310"/>
        <end position="559"/>
    </location>
</feature>
<dbReference type="Pfam" id="PF23598">
    <property type="entry name" value="LRR_14"/>
    <property type="match status" value="1"/>
</dbReference>
<gene>
    <name evidence="16" type="primary">LOC111468067</name>
</gene>
<keyword evidence="3" id="KW-1003">Cell membrane</keyword>
<dbReference type="FunFam" id="3.80.10.10:FF:000213">
    <property type="entry name" value="Tyrosine-sulfated glycopeptide receptor 1"/>
    <property type="match status" value="1"/>
</dbReference>
<dbReference type="InterPro" id="IPR013210">
    <property type="entry name" value="LRR_N_plant-typ"/>
</dbReference>
<proteinExistence type="inferred from homology"/>
<evidence type="ECO:0000256" key="10">
    <source>
        <dbReference type="ARBA" id="ARBA00023170"/>
    </source>
</evidence>